<feature type="coiled-coil region" evidence="1">
    <location>
        <begin position="563"/>
        <end position="590"/>
    </location>
</feature>
<keyword evidence="1" id="KW-0175">Coiled coil</keyword>
<gene>
    <name evidence="2" type="ORF">TCMB3V08_LOCUS832</name>
</gene>
<proteinExistence type="predicted"/>
<dbReference type="Gene3D" id="1.10.287.1490">
    <property type="match status" value="1"/>
</dbReference>
<accession>A0A7R9IW90</accession>
<evidence type="ECO:0000256" key="1">
    <source>
        <dbReference type="SAM" id="Coils"/>
    </source>
</evidence>
<name>A0A7R9IW90_TIMCA</name>
<evidence type="ECO:0000313" key="2">
    <source>
        <dbReference type="EMBL" id="CAD7568056.1"/>
    </source>
</evidence>
<feature type="coiled-coil region" evidence="1">
    <location>
        <begin position="201"/>
        <end position="506"/>
    </location>
</feature>
<feature type="coiled-coil region" evidence="1">
    <location>
        <begin position="731"/>
        <end position="881"/>
    </location>
</feature>
<protein>
    <submittedName>
        <fullName evidence="2">(California timema) hypothetical protein</fullName>
    </submittedName>
</protein>
<sequence>MERELKELKKLLSDPIRYKELEDKLASMPDPKMYKEMEAKFSSMIDPEEYKNLQDAYEQEKETQKADTKILKRELQELRKQLFSQSPQEKDELINELRKELLVKVEMEETLNNTKNKLANLKEVSETNKETIHTLEENVKQLTEQFKRAQEEKHKLEGLVEQLQEKEEALLSKLKVSGKDLEEIIPAHEGSNEKMYLAGVVSNLEGQLTALQERMKEAEKTSGEELARDNARISELEEEVGMHKDKIARLLQEIEELKQKLKVVKETAQDKDTNKLEEMRLIEAKLKALQETSKTDKEEKKKLQAELEALKMPVEQGNDQALRAEAKNLKYLLSNKTEEVAKLQAEIYTLQGTITKIKNDSNQLEEKNDKLVKENDIHLADIDRLMKEIEMLKSDKKPTEELEKLKNDNVNLDNELKSLKVNINNLDSEVSKLQDDKLNLSQEINKLKEERIKLSNTLESFKTDKNDLSKKNVNLTANNDKLRKEIEKLNQERQELIDSHDKAVKNMQYTFEKKLADISITSETILRESFEKLKEKDHTSEIDLESFEKDSKLRLHVLSTMHEQELQRLKMEQQKEIDRLKKEHTDEINSIKKEHKLEIDKLNKVNAENMSHLKAAYETDLRATKEQHNKSIVRLQEMFEEELESQKSDYEADLFMLRESIEQIRASGSLDRSMTASLIDVKSLEKPLKTDLDKSFPELALKPSPDLPDFPTIKFSLSDVGEKIPTSAVQIEELDKEKETHIKQLDDANKKLEKEKEKLHRKFRKNLVDFEKQNQTELENYRKALGKTQEDEKEKLQAALKKLENENNAKLTILRAKYNKMMNEERKRFTKESEKLKADSKELSLSKMEVYEVKPSRKRSLDELSGQVQKELEESAKLELSLLEKLGAAEEREDAHPDSALSLPATPVEKILHKILHSGIDMLTFAELSLLHQTVCSATSQMILQEGTPRLGFEVPEMPVTIPGLAPDDKRVLLQRVAALEVEVMKRHQEKQKKVYELESNLRKEKKRLHEMREVLNNEQRHNLELQNRIGLQSQSMADLEVQREILQRRSSYHESRVHEYIGQLEAERSKVRSLEDDLSKERSHVKHLEALLESERKRVMEAKLKDSSYIESMRQQLDTALDSETKLRRKLVDQVPHRDRDRGSCRCNYALTETTTAKLTEIKEELCHERVRVVELEAALASGREMLLDLEIREEKSRKQVDTEREVSVRLQTEVAVLQGQRESLQTQA</sequence>
<feature type="coiled-coil region" evidence="1">
    <location>
        <begin position="988"/>
        <end position="1029"/>
    </location>
</feature>
<feature type="coiled-coil region" evidence="1">
    <location>
        <begin position="1058"/>
        <end position="1106"/>
    </location>
</feature>
<reference evidence="2" key="1">
    <citation type="submission" date="2020-11" db="EMBL/GenBank/DDBJ databases">
        <authorList>
            <person name="Tran Van P."/>
        </authorList>
    </citation>
    <scope>NUCLEOTIDE SEQUENCE</scope>
</reference>
<dbReference type="EMBL" id="OE179212">
    <property type="protein sequence ID" value="CAD7568056.1"/>
    <property type="molecule type" value="Genomic_DNA"/>
</dbReference>
<dbReference type="AlphaFoldDB" id="A0A7R9IW90"/>
<organism evidence="2">
    <name type="scientific">Timema californicum</name>
    <name type="common">California timema</name>
    <name type="synonym">Walking stick</name>
    <dbReference type="NCBI Taxonomy" id="61474"/>
    <lineage>
        <taxon>Eukaryota</taxon>
        <taxon>Metazoa</taxon>
        <taxon>Ecdysozoa</taxon>
        <taxon>Arthropoda</taxon>
        <taxon>Hexapoda</taxon>
        <taxon>Insecta</taxon>
        <taxon>Pterygota</taxon>
        <taxon>Neoptera</taxon>
        <taxon>Polyneoptera</taxon>
        <taxon>Phasmatodea</taxon>
        <taxon>Timematodea</taxon>
        <taxon>Timematoidea</taxon>
        <taxon>Timematidae</taxon>
        <taxon>Timema</taxon>
    </lineage>
</organism>
<feature type="coiled-coil region" evidence="1">
    <location>
        <begin position="54"/>
        <end position="173"/>
    </location>
</feature>